<name>A0A8H8DHN5_9FUNG</name>
<organism evidence="2 3">
    <name type="scientific">Olpidium bornovanus</name>
    <dbReference type="NCBI Taxonomy" id="278681"/>
    <lineage>
        <taxon>Eukaryota</taxon>
        <taxon>Fungi</taxon>
        <taxon>Fungi incertae sedis</taxon>
        <taxon>Olpidiomycota</taxon>
        <taxon>Olpidiomycotina</taxon>
        <taxon>Olpidiomycetes</taxon>
        <taxon>Olpidiales</taxon>
        <taxon>Olpidiaceae</taxon>
        <taxon>Olpidium</taxon>
    </lineage>
</organism>
<feature type="region of interest" description="Disordered" evidence="1">
    <location>
        <begin position="1"/>
        <end position="107"/>
    </location>
</feature>
<dbReference type="Proteomes" id="UP000673691">
    <property type="component" value="Unassembled WGS sequence"/>
</dbReference>
<reference evidence="2 3" key="1">
    <citation type="journal article" name="Sci. Rep.">
        <title>Genome-scale phylogenetic analyses confirm Olpidium as the closest living zoosporic fungus to the non-flagellated, terrestrial fungi.</title>
        <authorList>
            <person name="Chang Y."/>
            <person name="Rochon D."/>
            <person name="Sekimoto S."/>
            <person name="Wang Y."/>
            <person name="Chovatia M."/>
            <person name="Sandor L."/>
            <person name="Salamov A."/>
            <person name="Grigoriev I.V."/>
            <person name="Stajich J.E."/>
            <person name="Spatafora J.W."/>
        </authorList>
    </citation>
    <scope>NUCLEOTIDE SEQUENCE [LARGE SCALE GENOMIC DNA]</scope>
    <source>
        <strain evidence="2">S191</strain>
    </source>
</reference>
<evidence type="ECO:0000313" key="2">
    <source>
        <dbReference type="EMBL" id="KAG5458949.1"/>
    </source>
</evidence>
<feature type="compositionally biased region" description="Basic and acidic residues" evidence="1">
    <location>
        <begin position="218"/>
        <end position="227"/>
    </location>
</feature>
<protein>
    <submittedName>
        <fullName evidence="2">Uncharacterized protein</fullName>
    </submittedName>
</protein>
<comment type="caution">
    <text evidence="2">The sequence shown here is derived from an EMBL/GenBank/DDBJ whole genome shotgun (WGS) entry which is preliminary data.</text>
</comment>
<evidence type="ECO:0000313" key="3">
    <source>
        <dbReference type="Proteomes" id="UP000673691"/>
    </source>
</evidence>
<feature type="region of interest" description="Disordered" evidence="1">
    <location>
        <begin position="188"/>
        <end position="236"/>
    </location>
</feature>
<dbReference type="AlphaFoldDB" id="A0A8H8DHN5"/>
<evidence type="ECO:0000256" key="1">
    <source>
        <dbReference type="SAM" id="MobiDB-lite"/>
    </source>
</evidence>
<gene>
    <name evidence="2" type="ORF">BJ554DRAFT_734</name>
</gene>
<feature type="compositionally biased region" description="Basic and acidic residues" evidence="1">
    <location>
        <begin position="74"/>
        <end position="92"/>
    </location>
</feature>
<dbReference type="EMBL" id="JAEFCI010007636">
    <property type="protein sequence ID" value="KAG5458949.1"/>
    <property type="molecule type" value="Genomic_DNA"/>
</dbReference>
<keyword evidence="3" id="KW-1185">Reference proteome</keyword>
<sequence>MRERERAKTTSCETSRRSGQRTDQFGRDTRGRWRKIHAKANGRPPNNGEARHHPRPPFVAGVVLAVRAAKRKDRAAAAKEEELRRAESDDNSRQFSPPPPPPVVDAPARTVRRIKGRLAPTGGGVLTTAVSPLPARLPLPGGLFSPNSAGFGLEQRKSSGFRLPEMTTSAAVLFDDEELNSANPVKLRRASGRHADAPDRPAAGTNPDGRRQNGPPHADARSGRDGAEPTPSAAPAVAAGEVKFAGRPSLRLLAPPPTTFHVLPAYTNPDLRPRAAPQEIFEELAFPAGGVLAGSKKTAAPWDVLRDELCLDVAFAVNARTHPAGCDLRGAPDLGCVVVARCRFDFVSFLAENRRPNLFLVALQMHSCCLDALRCGDIRHAAEEDDADIASSPSDHTCRGKLLTAVVNVWCKNRLKPGARYENFATCRGRHPSAAALTTTPHSGHLCTRAPEMLLPMINLKGPFLQPEGPPCSLKSRAVEVNAM</sequence>
<proteinExistence type="predicted"/>
<accession>A0A8H8DHN5</accession>